<reference evidence="2" key="1">
    <citation type="journal article" date="2019" name="Int. J. Syst. Evol. Microbiol.">
        <title>The Global Catalogue of Microorganisms (GCM) 10K type strain sequencing project: providing services to taxonomists for standard genome sequencing and annotation.</title>
        <authorList>
            <consortium name="The Broad Institute Genomics Platform"/>
            <consortium name="The Broad Institute Genome Sequencing Center for Infectious Disease"/>
            <person name="Wu L."/>
            <person name="Ma J."/>
        </authorList>
    </citation>
    <scope>NUCLEOTIDE SEQUENCE [LARGE SCALE GENOMIC DNA]</scope>
    <source>
        <strain evidence="2">CCUG 55328</strain>
    </source>
</reference>
<evidence type="ECO:0000313" key="2">
    <source>
        <dbReference type="Proteomes" id="UP001597151"/>
    </source>
</evidence>
<comment type="caution">
    <text evidence="1">The sequence shown here is derived from an EMBL/GenBank/DDBJ whole genome shotgun (WGS) entry which is preliminary data.</text>
</comment>
<dbReference type="Proteomes" id="UP001597151">
    <property type="component" value="Unassembled WGS sequence"/>
</dbReference>
<organism evidence="1 2">
    <name type="scientific">Seohaeicola saemankumensis</name>
    <dbReference type="NCBI Taxonomy" id="481181"/>
    <lineage>
        <taxon>Bacteria</taxon>
        <taxon>Pseudomonadati</taxon>
        <taxon>Pseudomonadota</taxon>
        <taxon>Alphaproteobacteria</taxon>
        <taxon>Rhodobacterales</taxon>
        <taxon>Roseobacteraceae</taxon>
        <taxon>Seohaeicola</taxon>
    </lineage>
</organism>
<proteinExistence type="predicted"/>
<accession>A0ABW3TD62</accession>
<dbReference type="EMBL" id="JBHTKR010000003">
    <property type="protein sequence ID" value="MFD1194893.1"/>
    <property type="molecule type" value="Genomic_DNA"/>
</dbReference>
<dbReference type="InterPro" id="IPR036641">
    <property type="entry name" value="HPT_dom_sf"/>
</dbReference>
<gene>
    <name evidence="1" type="ORF">ACFQ3C_09445</name>
</gene>
<dbReference type="SUPFAM" id="SSF47226">
    <property type="entry name" value="Histidine-containing phosphotransfer domain, HPT domain"/>
    <property type="match status" value="1"/>
</dbReference>
<protein>
    <submittedName>
        <fullName evidence="1">Uncharacterized protein</fullName>
    </submittedName>
</protein>
<dbReference type="RefSeq" id="WP_380790964.1">
    <property type="nucleotide sequence ID" value="NZ_JBHTKR010000003.1"/>
</dbReference>
<evidence type="ECO:0000313" key="1">
    <source>
        <dbReference type="EMBL" id="MFD1194893.1"/>
    </source>
</evidence>
<keyword evidence="2" id="KW-1185">Reference proteome</keyword>
<sequence length="126" mass="13998">MNKVTILTQNEAVLLNPDRLGELYAQLGEAAAEDVICRAMEEMAVRLACAERMYREDQITDLRKMVRCMAAIADQVGMHGLTRVARDVAHCIDCGDHNGLAATLARLLRIGERSLTEVWDLRDLSG</sequence>
<name>A0ABW3TD62_9RHOB</name>